<proteinExistence type="predicted"/>
<dbReference type="RefSeq" id="XP_018333294.1">
    <property type="nucleotide sequence ID" value="XM_018477792.2"/>
</dbReference>
<dbReference type="KEGG" id="apln:108742544"/>
<dbReference type="PANTHER" id="PTHR28457">
    <property type="entry name" value="COILED-COIL DOMAIN-CONTAINING PROTEIN 189"/>
    <property type="match status" value="1"/>
</dbReference>
<evidence type="ECO:0000313" key="1">
    <source>
        <dbReference type="Proteomes" id="UP000192223"/>
    </source>
</evidence>
<dbReference type="Proteomes" id="UP000192223">
    <property type="component" value="Unplaced"/>
</dbReference>
<sequence length="277" mass="32345">MPDKEFFDFLSQTIGRCETRFERYLIPSLSKPKRIECICKDDNEKKSAAQVQPSPQKSQSNIEEYQEDLRIINAAKNFEALTDVTNIDNPKIVIWQYMTKKELENFLSINDPIAIEQIIEEKLGSEFIKGTCRKMFVELIKSATDFCKDYGFTVEETGSILSIFYLSHRYFTSSLYRTAQEVYNYFKEFLFCVSISCPPESIKLLDTAKSREVLNFFCRIYLRNLPLIRLLCIPNYGFFMDYHVEIDELEELIKEVKNKIKPGKGGKKDKKKGGKKK</sequence>
<reference evidence="2" key="1">
    <citation type="submission" date="2025-08" db="UniProtKB">
        <authorList>
            <consortium name="RefSeq"/>
        </authorList>
    </citation>
    <scope>IDENTIFICATION</scope>
    <source>
        <tissue evidence="2">Entire body</tissue>
    </source>
</reference>
<dbReference type="STRING" id="224129.A0A1W4XB91"/>
<dbReference type="InterPro" id="IPR032727">
    <property type="entry name" value="CLAMP"/>
</dbReference>
<dbReference type="PANTHER" id="PTHR28457:SF1">
    <property type="entry name" value="CILIA- AND FLAGELLA-ASSOCIATED PROTEIN 119"/>
    <property type="match status" value="1"/>
</dbReference>
<protein>
    <submittedName>
        <fullName evidence="2">Coiled-coil domain-containing protein 189-like</fullName>
    </submittedName>
</protein>
<evidence type="ECO:0000313" key="2">
    <source>
        <dbReference type="RefSeq" id="XP_018333294.1"/>
    </source>
</evidence>
<name>A0A1W4XB91_AGRPL</name>
<keyword evidence="1" id="KW-1185">Reference proteome</keyword>
<dbReference type="GeneID" id="108742544"/>
<organism evidence="1 2">
    <name type="scientific">Agrilus planipennis</name>
    <name type="common">Emerald ash borer</name>
    <name type="synonym">Agrilus marcopoli</name>
    <dbReference type="NCBI Taxonomy" id="224129"/>
    <lineage>
        <taxon>Eukaryota</taxon>
        <taxon>Metazoa</taxon>
        <taxon>Ecdysozoa</taxon>
        <taxon>Arthropoda</taxon>
        <taxon>Hexapoda</taxon>
        <taxon>Insecta</taxon>
        <taxon>Pterygota</taxon>
        <taxon>Neoptera</taxon>
        <taxon>Endopterygota</taxon>
        <taxon>Coleoptera</taxon>
        <taxon>Polyphaga</taxon>
        <taxon>Elateriformia</taxon>
        <taxon>Buprestoidea</taxon>
        <taxon>Buprestidae</taxon>
        <taxon>Agrilinae</taxon>
        <taxon>Agrilus</taxon>
    </lineage>
</organism>
<accession>A0A1W4XB91</accession>
<dbReference type="OrthoDB" id="425082at2759"/>
<dbReference type="AlphaFoldDB" id="A0A1W4XB91"/>
<dbReference type="Pfam" id="PF14769">
    <property type="entry name" value="CLAMP"/>
    <property type="match status" value="1"/>
</dbReference>
<gene>
    <name evidence="2" type="primary">LOC108742544</name>
</gene>
<dbReference type="InParanoid" id="A0A1W4XB91"/>